<comment type="caution">
    <text evidence="2">The sequence shown here is derived from an EMBL/GenBank/DDBJ whole genome shotgun (WGS) entry which is preliminary data.</text>
</comment>
<proteinExistence type="predicted"/>
<protein>
    <recommendedName>
        <fullName evidence="4">Secreted protein</fullName>
    </recommendedName>
</protein>
<dbReference type="AlphaFoldDB" id="A0A917AD10"/>
<dbReference type="EMBL" id="BMFJ01000002">
    <property type="protein sequence ID" value="GGE42518.1"/>
    <property type="molecule type" value="Genomic_DNA"/>
</dbReference>
<evidence type="ECO:0000256" key="1">
    <source>
        <dbReference type="SAM" id="SignalP"/>
    </source>
</evidence>
<name>A0A917AD10_9RHOB</name>
<keyword evidence="3" id="KW-1185">Reference proteome</keyword>
<sequence>MQLLKIGLVLASVALTAKGAAALGTHVEPKVPANVERTGTQWITTPDGCSYSRAKAPGYAEQWILIINPHHIGKPNAHVNCAPALRG</sequence>
<reference evidence="3" key="1">
    <citation type="journal article" date="2019" name="Int. J. Syst. Evol. Microbiol.">
        <title>The Global Catalogue of Microorganisms (GCM) 10K type strain sequencing project: providing services to taxonomists for standard genome sequencing and annotation.</title>
        <authorList>
            <consortium name="The Broad Institute Genomics Platform"/>
            <consortium name="The Broad Institute Genome Sequencing Center for Infectious Disease"/>
            <person name="Wu L."/>
            <person name="Ma J."/>
        </authorList>
    </citation>
    <scope>NUCLEOTIDE SEQUENCE [LARGE SCALE GENOMIC DNA]</scope>
    <source>
        <strain evidence="3">CGMCC 1.12664</strain>
    </source>
</reference>
<accession>A0A917AD10</accession>
<evidence type="ECO:0000313" key="3">
    <source>
        <dbReference type="Proteomes" id="UP000612855"/>
    </source>
</evidence>
<evidence type="ECO:0000313" key="2">
    <source>
        <dbReference type="EMBL" id="GGE42518.1"/>
    </source>
</evidence>
<feature type="signal peptide" evidence="1">
    <location>
        <begin position="1"/>
        <end position="22"/>
    </location>
</feature>
<dbReference type="RefSeq" id="WP_188478868.1">
    <property type="nucleotide sequence ID" value="NZ_BMFJ01000002.1"/>
</dbReference>
<organism evidence="2 3">
    <name type="scientific">Primorskyibacter flagellatus</name>
    <dbReference type="NCBI Taxonomy" id="1387277"/>
    <lineage>
        <taxon>Bacteria</taxon>
        <taxon>Pseudomonadati</taxon>
        <taxon>Pseudomonadota</taxon>
        <taxon>Alphaproteobacteria</taxon>
        <taxon>Rhodobacterales</taxon>
        <taxon>Roseobacteraceae</taxon>
        <taxon>Primorskyibacter</taxon>
    </lineage>
</organism>
<gene>
    <name evidence="2" type="ORF">GCM10011360_32390</name>
</gene>
<feature type="chain" id="PRO_5036950065" description="Secreted protein" evidence="1">
    <location>
        <begin position="23"/>
        <end position="87"/>
    </location>
</feature>
<dbReference type="Proteomes" id="UP000612855">
    <property type="component" value="Unassembled WGS sequence"/>
</dbReference>
<evidence type="ECO:0008006" key="4">
    <source>
        <dbReference type="Google" id="ProtNLM"/>
    </source>
</evidence>
<keyword evidence="1" id="KW-0732">Signal</keyword>